<dbReference type="PROSITE" id="PS50007">
    <property type="entry name" value="PIPLC_X_DOMAIN"/>
    <property type="match status" value="1"/>
</dbReference>
<keyword evidence="3" id="KW-0479">Metal-binding</keyword>
<dbReference type="FunFam" id="2.30.29.30:FF:000088">
    <property type="entry name" value="Phosphoinositide phospholipase C"/>
    <property type="match status" value="1"/>
</dbReference>
<evidence type="ECO:0000256" key="1">
    <source>
        <dbReference type="ARBA" id="ARBA00001913"/>
    </source>
</evidence>
<feature type="compositionally biased region" description="Acidic residues" evidence="12">
    <location>
        <begin position="378"/>
        <end position="393"/>
    </location>
</feature>
<feature type="domain" description="PI-PLC Y-box" evidence="15">
    <location>
        <begin position="410"/>
        <end position="526"/>
    </location>
</feature>
<dbReference type="InterPro" id="IPR011993">
    <property type="entry name" value="PH-like_dom_sf"/>
</dbReference>
<gene>
    <name evidence="17" type="primary">LOC107589883</name>
</gene>
<dbReference type="SUPFAM" id="SSF49562">
    <property type="entry name" value="C2 domain (Calcium/lipid-binding domain, CaLB)"/>
    <property type="match status" value="1"/>
</dbReference>
<dbReference type="CDD" id="cd00275">
    <property type="entry name" value="C2_PLC_like"/>
    <property type="match status" value="1"/>
</dbReference>
<evidence type="ECO:0000259" key="13">
    <source>
        <dbReference type="PROSITE" id="PS50003"/>
    </source>
</evidence>
<feature type="domain" description="C2" evidence="14">
    <location>
        <begin position="529"/>
        <end position="654"/>
    </location>
</feature>
<keyword evidence="8 11" id="KW-0443">Lipid metabolism</keyword>
<evidence type="ECO:0000256" key="6">
    <source>
        <dbReference type="ARBA" id="ARBA00022837"/>
    </source>
</evidence>
<feature type="domain" description="PH" evidence="13">
    <location>
        <begin position="20"/>
        <end position="127"/>
    </location>
</feature>
<dbReference type="SUPFAM" id="SSF50729">
    <property type="entry name" value="PH domain-like"/>
    <property type="match status" value="1"/>
</dbReference>
<dbReference type="InterPro" id="IPR039504">
    <property type="entry name" value="PLC-delta3_EF-hand"/>
</dbReference>
<evidence type="ECO:0000259" key="15">
    <source>
        <dbReference type="PROSITE" id="PS50008"/>
    </source>
</evidence>
<dbReference type="Pfam" id="PF14788">
    <property type="entry name" value="EF-hand_10"/>
    <property type="match status" value="1"/>
</dbReference>
<dbReference type="SMART" id="SM00149">
    <property type="entry name" value="PLCYc"/>
    <property type="match status" value="1"/>
</dbReference>
<dbReference type="Pfam" id="PF00168">
    <property type="entry name" value="C2"/>
    <property type="match status" value="1"/>
</dbReference>
<dbReference type="PROSITE" id="PS50222">
    <property type="entry name" value="EF_HAND_2"/>
    <property type="match status" value="1"/>
</dbReference>
<dbReference type="Gene3D" id="3.20.20.190">
    <property type="entry name" value="Phosphatidylinositol (PI) phosphodiesterase"/>
    <property type="match status" value="1"/>
</dbReference>
<dbReference type="AlphaFoldDB" id="A0A672SMY8"/>
<keyword evidence="7 11" id="KW-0442">Lipid degradation</keyword>
<evidence type="ECO:0000256" key="10">
    <source>
        <dbReference type="ARBA" id="ARBA00023674"/>
    </source>
</evidence>
<evidence type="ECO:0000259" key="16">
    <source>
        <dbReference type="PROSITE" id="PS50222"/>
    </source>
</evidence>
<comment type="cofactor">
    <cofactor evidence="1">
        <name>Ca(2+)</name>
        <dbReference type="ChEBI" id="CHEBI:29108"/>
    </cofactor>
</comment>
<organism evidence="17 18">
    <name type="scientific">Sinocyclocheilus grahami</name>
    <name type="common">Dianchi golden-line fish</name>
    <name type="synonym">Barbus grahami</name>
    <dbReference type="NCBI Taxonomy" id="75366"/>
    <lineage>
        <taxon>Eukaryota</taxon>
        <taxon>Metazoa</taxon>
        <taxon>Chordata</taxon>
        <taxon>Craniata</taxon>
        <taxon>Vertebrata</taxon>
        <taxon>Euteleostomi</taxon>
        <taxon>Actinopterygii</taxon>
        <taxon>Neopterygii</taxon>
        <taxon>Teleostei</taxon>
        <taxon>Ostariophysi</taxon>
        <taxon>Cypriniformes</taxon>
        <taxon>Cyprinidae</taxon>
        <taxon>Cyprininae</taxon>
        <taxon>Sinocyclocheilus</taxon>
    </lineage>
</organism>
<dbReference type="Gene3D" id="2.60.40.150">
    <property type="entry name" value="C2 domain"/>
    <property type="match status" value="1"/>
</dbReference>
<dbReference type="GO" id="GO:0016042">
    <property type="term" value="P:lipid catabolic process"/>
    <property type="evidence" value="ECO:0007669"/>
    <property type="project" value="UniProtKB-KW"/>
</dbReference>
<keyword evidence="18" id="KW-1185">Reference proteome</keyword>
<dbReference type="InterPro" id="IPR001711">
    <property type="entry name" value="PLipase_C_Pinositol-sp_Y"/>
</dbReference>
<sequence>MDSNGIAEKQCLEGDKDLQFLMNGGDLLKVRSGSWKKTRYYKLQEDCKTLWHESKKTLKSKQTFSVEDIEEVRTGRQTDGLRKYTEESVEGRAFSILFKSQQKGLDLIASSEQEAKKWVGGLEKVISNIKNLTPQKKTEHWIYSCMRKADKNFDDKISQKELKSFLRDINIEVDEDYAEMLFQKCDKSKCGFLEGKEIEHFYEILTQREEIEVIYGEYAKTDGLMSAADLLNFLLNEQREDASQNDALQLIEKYELDENGPLCPFRQDNLVMDFVCFGTCRACPTGVLCQQCVFDFYQTTEYPVILSLENHCSVEQQKIMAQHLISILGSTLVIKPLGDQMPTCLPSPEELKGRFIVKGKRLDKLEDMFSEESKTAEEDSVTEEEDDEGDEEDQEKKSSKTKLLKLAKELSDIVIYCKSVHFRGFEDSRDKQSFYEMASFKEGKAVKLAEEAANDYIHHNTDKLSRIYPAGLRTDSSNYNPVPLWNAGCQIVALNFQTPCPEMDMNQGLFLQNGQSGYNLKPSFLRDQDTKFDPITLSKGPWLKNKSLHLMVISAQQLPKVSKRESSIVDPIVKVQIYGVPADTTVAETQYIENNGFNPMWNENFQFNVRVPDLALVRFLIEDYDSSSNNEFIGQYTLPFNCLKNGYHHVPLLTKKGDHLSSAGLFVHIMVVDAE</sequence>
<dbReference type="PRINTS" id="PR00390">
    <property type="entry name" value="PHPHLIPASEC"/>
</dbReference>
<keyword evidence="9" id="KW-0807">Transducer</keyword>
<protein>
    <recommendedName>
        <fullName evidence="2 11">Phosphoinositide phospholipase C</fullName>
        <ecNumber evidence="2 11">3.1.4.11</ecNumber>
    </recommendedName>
</protein>
<dbReference type="SUPFAM" id="SSF51695">
    <property type="entry name" value="PLC-like phosphodiesterases"/>
    <property type="match status" value="1"/>
</dbReference>
<dbReference type="PROSITE" id="PS50003">
    <property type="entry name" value="PH_DOMAIN"/>
    <property type="match status" value="1"/>
</dbReference>
<evidence type="ECO:0000256" key="12">
    <source>
        <dbReference type="SAM" id="MobiDB-lite"/>
    </source>
</evidence>
<reference evidence="17" key="1">
    <citation type="submission" date="2025-08" db="UniProtKB">
        <authorList>
            <consortium name="Ensembl"/>
        </authorList>
    </citation>
    <scope>IDENTIFICATION</scope>
</reference>
<dbReference type="SMART" id="SM00148">
    <property type="entry name" value="PLCXc"/>
    <property type="match status" value="1"/>
</dbReference>
<dbReference type="Gene3D" id="1.10.238.10">
    <property type="entry name" value="EF-hand"/>
    <property type="match status" value="2"/>
</dbReference>
<evidence type="ECO:0000256" key="8">
    <source>
        <dbReference type="ARBA" id="ARBA00023098"/>
    </source>
</evidence>
<dbReference type="PROSITE" id="PS50008">
    <property type="entry name" value="PIPLC_Y_DOMAIN"/>
    <property type="match status" value="1"/>
</dbReference>
<dbReference type="InterPro" id="IPR001192">
    <property type="entry name" value="PI-PLC_fam"/>
</dbReference>
<comment type="catalytic activity">
    <reaction evidence="10">
        <text>a 1,2-diacyl-sn-glycero-3-phospho-(1D-myo-inositol-4,5-bisphosphate) + H2O = 1D-myo-inositol 1,4,5-trisphosphate + a 1,2-diacyl-sn-glycerol + H(+)</text>
        <dbReference type="Rhea" id="RHEA:33179"/>
        <dbReference type="ChEBI" id="CHEBI:15377"/>
        <dbReference type="ChEBI" id="CHEBI:15378"/>
        <dbReference type="ChEBI" id="CHEBI:17815"/>
        <dbReference type="ChEBI" id="CHEBI:58456"/>
        <dbReference type="ChEBI" id="CHEBI:203600"/>
        <dbReference type="EC" id="3.1.4.11"/>
    </reaction>
    <physiologicalReaction direction="left-to-right" evidence="10">
        <dbReference type="Rhea" id="RHEA:33180"/>
    </physiologicalReaction>
</comment>
<dbReference type="CDD" id="cd13363">
    <property type="entry name" value="PH_PLC_delta"/>
    <property type="match status" value="1"/>
</dbReference>
<dbReference type="EC" id="3.1.4.11" evidence="2 11"/>
<dbReference type="Pfam" id="PF00388">
    <property type="entry name" value="PI-PLC-X"/>
    <property type="match status" value="1"/>
</dbReference>
<evidence type="ECO:0000256" key="5">
    <source>
        <dbReference type="ARBA" id="ARBA00022801"/>
    </source>
</evidence>
<dbReference type="InterPro" id="IPR002048">
    <property type="entry name" value="EF_hand_dom"/>
</dbReference>
<evidence type="ECO:0000256" key="2">
    <source>
        <dbReference type="ARBA" id="ARBA00012368"/>
    </source>
</evidence>
<dbReference type="FunFam" id="2.60.40.150:FF:000058">
    <property type="entry name" value="Phosphoinositide phospholipase C"/>
    <property type="match status" value="1"/>
</dbReference>
<evidence type="ECO:0000256" key="7">
    <source>
        <dbReference type="ARBA" id="ARBA00022963"/>
    </source>
</evidence>
<dbReference type="SUPFAM" id="SSF47473">
    <property type="entry name" value="EF-hand"/>
    <property type="match status" value="1"/>
</dbReference>
<dbReference type="GO" id="GO:0035556">
    <property type="term" value="P:intracellular signal transduction"/>
    <property type="evidence" value="ECO:0007669"/>
    <property type="project" value="InterPro"/>
</dbReference>
<dbReference type="PANTHER" id="PTHR10336:SF199">
    <property type="entry name" value="PHOSPHOINOSITIDE PHOSPHOLIPASE C"/>
    <property type="match status" value="1"/>
</dbReference>
<dbReference type="GO" id="GO:0005886">
    <property type="term" value="C:plasma membrane"/>
    <property type="evidence" value="ECO:0007669"/>
    <property type="project" value="TreeGrafter"/>
</dbReference>
<accession>A0A672SMY8</accession>
<dbReference type="Gene3D" id="2.30.29.30">
    <property type="entry name" value="Pleckstrin-homology domain (PH domain)/Phosphotyrosine-binding domain (PTB)"/>
    <property type="match status" value="1"/>
</dbReference>
<dbReference type="InterPro" id="IPR000008">
    <property type="entry name" value="C2_dom"/>
</dbReference>
<dbReference type="InterPro" id="IPR011992">
    <property type="entry name" value="EF-hand-dom_pair"/>
</dbReference>
<feature type="compositionally biased region" description="Basic and acidic residues" evidence="12">
    <location>
        <begin position="368"/>
        <end position="377"/>
    </location>
</feature>
<name>A0A672SMY8_SINGR</name>
<dbReference type="InterPro" id="IPR001849">
    <property type="entry name" value="PH_domain"/>
</dbReference>
<reference evidence="17" key="2">
    <citation type="submission" date="2025-09" db="UniProtKB">
        <authorList>
            <consortium name="Ensembl"/>
        </authorList>
    </citation>
    <scope>IDENTIFICATION</scope>
</reference>
<evidence type="ECO:0000256" key="4">
    <source>
        <dbReference type="ARBA" id="ARBA00022737"/>
    </source>
</evidence>
<evidence type="ECO:0000313" key="17">
    <source>
        <dbReference type="Ensembl" id="ENSSGRP00000103189.1"/>
    </source>
</evidence>
<dbReference type="Ensembl" id="ENSSGRT00000109707.1">
    <property type="protein sequence ID" value="ENSSGRP00000103189.1"/>
    <property type="gene ID" value="ENSSGRG00000051230.1"/>
</dbReference>
<dbReference type="SMART" id="SM00233">
    <property type="entry name" value="PH"/>
    <property type="match status" value="1"/>
</dbReference>
<dbReference type="InterPro" id="IPR035892">
    <property type="entry name" value="C2_domain_sf"/>
</dbReference>
<feature type="region of interest" description="Disordered" evidence="12">
    <location>
        <begin position="368"/>
        <end position="400"/>
    </location>
</feature>
<evidence type="ECO:0000256" key="11">
    <source>
        <dbReference type="RuleBase" id="RU361133"/>
    </source>
</evidence>
<keyword evidence="5 11" id="KW-0378">Hydrolase</keyword>
<dbReference type="InterPro" id="IPR017946">
    <property type="entry name" value="PLC-like_Pdiesterase_TIM-brl"/>
</dbReference>
<dbReference type="PANTHER" id="PTHR10336">
    <property type="entry name" value="PHOSPHOINOSITIDE-SPECIFIC PHOSPHOLIPASE C FAMILY PROTEIN"/>
    <property type="match status" value="1"/>
</dbReference>
<evidence type="ECO:0000259" key="14">
    <source>
        <dbReference type="PROSITE" id="PS50004"/>
    </source>
</evidence>
<evidence type="ECO:0000256" key="9">
    <source>
        <dbReference type="ARBA" id="ARBA00023224"/>
    </source>
</evidence>
<keyword evidence="4" id="KW-0677">Repeat</keyword>
<proteinExistence type="predicted"/>
<evidence type="ECO:0000313" key="18">
    <source>
        <dbReference type="Proteomes" id="UP000472262"/>
    </source>
</evidence>
<dbReference type="GO" id="GO:0004435">
    <property type="term" value="F:phosphatidylinositol-4,5-bisphosphate phospholipase C activity"/>
    <property type="evidence" value="ECO:0007669"/>
    <property type="project" value="UniProtKB-EC"/>
</dbReference>
<dbReference type="Pfam" id="PF00387">
    <property type="entry name" value="PI-PLC-Y"/>
    <property type="match status" value="1"/>
</dbReference>
<dbReference type="Proteomes" id="UP000472262">
    <property type="component" value="Unassembled WGS sequence"/>
</dbReference>
<dbReference type="InterPro" id="IPR000909">
    <property type="entry name" value="PLipase_C_PInositol-sp_X_dom"/>
</dbReference>
<dbReference type="PROSITE" id="PS50004">
    <property type="entry name" value="C2"/>
    <property type="match status" value="1"/>
</dbReference>
<feature type="domain" description="EF-hand" evidence="16">
    <location>
        <begin position="137"/>
        <end position="172"/>
    </location>
</feature>
<dbReference type="Pfam" id="PF16457">
    <property type="entry name" value="PH_12"/>
    <property type="match status" value="1"/>
</dbReference>
<keyword evidence="6" id="KW-0106">Calcium</keyword>
<dbReference type="GO" id="GO:0005509">
    <property type="term" value="F:calcium ion binding"/>
    <property type="evidence" value="ECO:0007669"/>
    <property type="project" value="InterPro"/>
</dbReference>
<dbReference type="SMART" id="SM00239">
    <property type="entry name" value="C2"/>
    <property type="match status" value="1"/>
</dbReference>
<evidence type="ECO:0000256" key="3">
    <source>
        <dbReference type="ARBA" id="ARBA00022723"/>
    </source>
</evidence>